<dbReference type="InterPro" id="IPR008978">
    <property type="entry name" value="HSP20-like_chaperone"/>
</dbReference>
<gene>
    <name evidence="6" type="ORF">PACLA_8A062231</name>
</gene>
<proteinExistence type="predicted"/>
<dbReference type="AlphaFoldDB" id="A0A6S7J8I8"/>
<organism evidence="6 7">
    <name type="scientific">Paramuricea clavata</name>
    <name type="common">Red gorgonian</name>
    <name type="synonym">Violescent sea-whip</name>
    <dbReference type="NCBI Taxonomy" id="317549"/>
    <lineage>
        <taxon>Eukaryota</taxon>
        <taxon>Metazoa</taxon>
        <taxon>Cnidaria</taxon>
        <taxon>Anthozoa</taxon>
        <taxon>Octocorallia</taxon>
        <taxon>Malacalcyonacea</taxon>
        <taxon>Plexauridae</taxon>
        <taxon>Paramuricea</taxon>
    </lineage>
</organism>
<evidence type="ECO:0000256" key="5">
    <source>
        <dbReference type="ARBA" id="ARBA00023242"/>
    </source>
</evidence>
<dbReference type="SUPFAM" id="SSF49764">
    <property type="entry name" value="HSP20-like chaperones"/>
    <property type="match status" value="1"/>
</dbReference>
<evidence type="ECO:0000256" key="2">
    <source>
        <dbReference type="ARBA" id="ARBA00004496"/>
    </source>
</evidence>
<evidence type="ECO:0000256" key="4">
    <source>
        <dbReference type="ARBA" id="ARBA00022490"/>
    </source>
</evidence>
<sequence>MSRFLLAVANALFTLEAFDWSKLFPRDRGAVSTNRKGFGQKSRNSIERYPYYALRSAEPLIYKETKMAGNFESLRPNRELLNPKFDGYKLSSDQLAVQSASLPHAVNIVRLQDDVFSFLHVKAFGWTNHLVLDSWSQDGGKILLYFVDENYAVHQIIVQDGKVQEFCKVFEIPVVEEEIQHRLNAFVSFPSSTHVVVSDGAGQLYVIHTGNRLEKHDWKVAQLHNVDKPFSILHSNYEPTSKSLGTLLLSVTPDEDSGSLHVKHTVLLTAVIFSGEAGENGEMKFGFEVQKEFQGHSVPLYGALESNNQAILVASEKPFSLVTEKNGDCVLQSFDEISPAAPGNDKQSKSKKDYTWMQENDKVTIVFPLPEGAKKDDLSYQIDTRHIKVGLINGETFLEGDLFGDVEVKKCAVTWKSIETQRLEVTLITSDGNEQWTEVVKGDQRGVYRADGKDLLVFDEIINSRMGDQASKLFNQGELEECDSLPEDVLYIVRMDMKDGNITQKTSLSTHQWLFTKTITPSDPPSFCIRHDVDALIWQPTNEGNGRVAWNHIGTLDAFGFVHASKKEQKFTSCSPDMSYAVICDVRNHIFTYHRHTLEDAVHAKQKLLQLDNVGSEGIVGVQACDKVIFVLAKEKLFLVSSF</sequence>
<reference evidence="6" key="1">
    <citation type="submission" date="2020-04" db="EMBL/GenBank/DDBJ databases">
        <authorList>
            <person name="Alioto T."/>
            <person name="Alioto T."/>
            <person name="Gomez Garrido J."/>
        </authorList>
    </citation>
    <scope>NUCLEOTIDE SEQUENCE</scope>
    <source>
        <strain evidence="6">A484AB</strain>
    </source>
</reference>
<dbReference type="GO" id="GO:0005634">
    <property type="term" value="C:nucleus"/>
    <property type="evidence" value="ECO:0007669"/>
    <property type="project" value="UniProtKB-SubCell"/>
</dbReference>
<accession>A0A6S7J8I8</accession>
<dbReference type="Proteomes" id="UP001152795">
    <property type="component" value="Unassembled WGS sequence"/>
</dbReference>
<evidence type="ECO:0000313" key="6">
    <source>
        <dbReference type="EMBL" id="CAB4028346.1"/>
    </source>
</evidence>
<dbReference type="PROSITE" id="PS51203">
    <property type="entry name" value="CS"/>
    <property type="match status" value="1"/>
</dbReference>
<evidence type="ECO:0000256" key="1">
    <source>
        <dbReference type="ARBA" id="ARBA00004123"/>
    </source>
</evidence>
<keyword evidence="5" id="KW-0539">Nucleus</keyword>
<dbReference type="GO" id="GO:0005737">
    <property type="term" value="C:cytoplasm"/>
    <property type="evidence" value="ECO:0007669"/>
    <property type="project" value="UniProtKB-SubCell"/>
</dbReference>
<dbReference type="CDD" id="cd06467">
    <property type="entry name" value="p23_NUDC_like"/>
    <property type="match status" value="1"/>
</dbReference>
<protein>
    <recommendedName>
        <fullName evidence="3">NudC domain-containing protein 1</fullName>
    </recommendedName>
</protein>
<dbReference type="PANTHER" id="PTHR21664">
    <property type="entry name" value="CHRONIC MYELOGENOUS LEUKEMIA TUMOR ANTIGEN 66"/>
    <property type="match status" value="1"/>
</dbReference>
<dbReference type="OrthoDB" id="428655at2759"/>
<name>A0A6S7J8I8_PARCT</name>
<dbReference type="InterPro" id="IPR037895">
    <property type="entry name" value="NUDCD1"/>
</dbReference>
<evidence type="ECO:0000256" key="3">
    <source>
        <dbReference type="ARBA" id="ARBA00018915"/>
    </source>
</evidence>
<comment type="subcellular location">
    <subcellularLocation>
        <location evidence="2">Cytoplasm</location>
    </subcellularLocation>
    <subcellularLocation>
        <location evidence="1">Nucleus</location>
    </subcellularLocation>
</comment>
<keyword evidence="7" id="KW-1185">Reference proteome</keyword>
<evidence type="ECO:0000313" key="7">
    <source>
        <dbReference type="Proteomes" id="UP001152795"/>
    </source>
</evidence>
<dbReference type="Gene3D" id="2.60.40.790">
    <property type="match status" value="1"/>
</dbReference>
<keyword evidence="4" id="KW-0963">Cytoplasm</keyword>
<dbReference type="EMBL" id="CACRXK020015419">
    <property type="protein sequence ID" value="CAB4028346.1"/>
    <property type="molecule type" value="Genomic_DNA"/>
</dbReference>
<dbReference type="Pfam" id="PF04969">
    <property type="entry name" value="CS"/>
    <property type="match status" value="1"/>
</dbReference>
<dbReference type="PANTHER" id="PTHR21664:SF1">
    <property type="entry name" value="NUDC DOMAIN-CONTAINING PROTEIN 1"/>
    <property type="match status" value="1"/>
</dbReference>
<dbReference type="InterPro" id="IPR007052">
    <property type="entry name" value="CS_dom"/>
</dbReference>
<comment type="caution">
    <text evidence="6">The sequence shown here is derived from an EMBL/GenBank/DDBJ whole genome shotgun (WGS) entry which is preliminary data.</text>
</comment>